<evidence type="ECO:0000313" key="4">
    <source>
        <dbReference type="Proteomes" id="UP000614287"/>
    </source>
</evidence>
<feature type="transmembrane region" description="Helical" evidence="1">
    <location>
        <begin position="181"/>
        <end position="200"/>
    </location>
</feature>
<feature type="transmembrane region" description="Helical" evidence="1">
    <location>
        <begin position="143"/>
        <end position="161"/>
    </location>
</feature>
<dbReference type="Proteomes" id="UP000614287">
    <property type="component" value="Unassembled WGS sequence"/>
</dbReference>
<name>A0A8J3CJL2_9BURK</name>
<feature type="domain" description="EamA" evidence="2">
    <location>
        <begin position="1"/>
        <end position="120"/>
    </location>
</feature>
<dbReference type="InterPro" id="IPR037185">
    <property type="entry name" value="EmrE-like"/>
</dbReference>
<feature type="transmembrane region" description="Helical" evidence="1">
    <location>
        <begin position="79"/>
        <end position="97"/>
    </location>
</feature>
<protein>
    <submittedName>
        <fullName evidence="3">Multidrug DMT transporter permease</fullName>
    </submittedName>
</protein>
<keyword evidence="1" id="KW-1133">Transmembrane helix</keyword>
<feature type="transmembrane region" description="Helical" evidence="1">
    <location>
        <begin position="22"/>
        <end position="43"/>
    </location>
</feature>
<dbReference type="InterPro" id="IPR000620">
    <property type="entry name" value="EamA_dom"/>
</dbReference>
<accession>A0A8J3CJL2</accession>
<feature type="transmembrane region" description="Helical" evidence="1">
    <location>
        <begin position="55"/>
        <end position="73"/>
    </location>
</feature>
<dbReference type="GO" id="GO:0016020">
    <property type="term" value="C:membrane"/>
    <property type="evidence" value="ECO:0007669"/>
    <property type="project" value="InterPro"/>
</dbReference>
<dbReference type="SUPFAM" id="SSF103481">
    <property type="entry name" value="Multidrug resistance efflux transporter EmrE"/>
    <property type="match status" value="2"/>
</dbReference>
<dbReference type="EMBL" id="BMZG01000001">
    <property type="protein sequence ID" value="GHA65233.1"/>
    <property type="molecule type" value="Genomic_DNA"/>
</dbReference>
<feature type="transmembrane region" description="Helical" evidence="1">
    <location>
        <begin position="248"/>
        <end position="270"/>
    </location>
</feature>
<organism evidence="3 4">
    <name type="scientific">Formosimonas limnophila</name>
    <dbReference type="NCBI Taxonomy" id="1384487"/>
    <lineage>
        <taxon>Bacteria</taxon>
        <taxon>Pseudomonadati</taxon>
        <taxon>Pseudomonadota</taxon>
        <taxon>Betaproteobacteria</taxon>
        <taxon>Burkholderiales</taxon>
        <taxon>Burkholderiaceae</taxon>
        <taxon>Formosimonas</taxon>
    </lineage>
</organism>
<evidence type="ECO:0000313" key="3">
    <source>
        <dbReference type="EMBL" id="GHA65233.1"/>
    </source>
</evidence>
<dbReference type="Pfam" id="PF00892">
    <property type="entry name" value="EamA"/>
    <property type="match status" value="1"/>
</dbReference>
<feature type="transmembrane region" description="Helical" evidence="1">
    <location>
        <begin position="109"/>
        <end position="131"/>
    </location>
</feature>
<proteinExistence type="predicted"/>
<dbReference type="AlphaFoldDB" id="A0A8J3CJL2"/>
<feature type="transmembrane region" description="Helical" evidence="1">
    <location>
        <begin position="220"/>
        <end position="241"/>
    </location>
</feature>
<comment type="caution">
    <text evidence="3">The sequence shown here is derived from an EMBL/GenBank/DDBJ whole genome shotgun (WGS) entry which is preliminary data.</text>
</comment>
<reference evidence="3" key="2">
    <citation type="submission" date="2020-09" db="EMBL/GenBank/DDBJ databases">
        <authorList>
            <person name="Sun Q."/>
            <person name="Kim S."/>
        </authorList>
    </citation>
    <scope>NUCLEOTIDE SEQUENCE</scope>
    <source>
        <strain evidence="3">KCTC 32501</strain>
    </source>
</reference>
<sequence>MWGLVFLSPKITHQFSPLTQMVVRYVCYGLFAVVFSIRTIVPLVRQLTADDWRKLIILSLQGNIIYYMLLATGVKYAGIAPTTLIIGVLPLTITLMGRHEHDSLPMRKLLLPCLLIVAGIGSIGIDVFLHGNETLNSTPFERALALICAAGALACWTFYAYRNARYLRAHPHVTASDWSNLTGVVTALLALVMLIVGYLVALYSPEHLLALNMDASLDWLQFILIGGFVIAFCASFLGNIMWNKASQLLPISLSAQLIVSESLFSLLYGFLYDARWPRGLEWTAMALSLTGVLWAIQLHVKTHPKDAPPEMH</sequence>
<keyword evidence="1" id="KW-0472">Membrane</keyword>
<evidence type="ECO:0000259" key="2">
    <source>
        <dbReference type="Pfam" id="PF00892"/>
    </source>
</evidence>
<keyword evidence="4" id="KW-1185">Reference proteome</keyword>
<gene>
    <name evidence="3" type="ORF">GCM10009007_02160</name>
</gene>
<evidence type="ECO:0000256" key="1">
    <source>
        <dbReference type="SAM" id="Phobius"/>
    </source>
</evidence>
<keyword evidence="1" id="KW-0812">Transmembrane</keyword>
<reference evidence="3" key="1">
    <citation type="journal article" date="2014" name="Int. J. Syst. Evol. Microbiol.">
        <title>Complete genome sequence of Corynebacterium casei LMG S-19264T (=DSM 44701T), isolated from a smear-ripened cheese.</title>
        <authorList>
            <consortium name="US DOE Joint Genome Institute (JGI-PGF)"/>
            <person name="Walter F."/>
            <person name="Albersmeier A."/>
            <person name="Kalinowski J."/>
            <person name="Ruckert C."/>
        </authorList>
    </citation>
    <scope>NUCLEOTIDE SEQUENCE</scope>
    <source>
        <strain evidence="3">KCTC 32501</strain>
    </source>
</reference>